<accession>A0ABD6E3J9</accession>
<name>A0ABD6E3J9_9BILA</name>
<sequence>MCTEDEKNETVVKSFRNYYLSRKLTVSERVELLNLQQRSDESANFYPELRKATDSCEYEEVKDIRDTVVAMAFLSGLISDETWTSSLEEKSLSFKDVLDLTESFETIRQKRPHWAENSIMVFLAVGAKFTQKTETMRKF</sequence>
<gene>
    <name evidence="1" type="ORF">AB6A40_000131</name>
</gene>
<evidence type="ECO:0000313" key="1">
    <source>
        <dbReference type="EMBL" id="MFH4973422.1"/>
    </source>
</evidence>
<keyword evidence="2" id="KW-1185">Reference proteome</keyword>
<reference evidence="1 2" key="1">
    <citation type="submission" date="2024-08" db="EMBL/GenBank/DDBJ databases">
        <title>Gnathostoma spinigerum genome.</title>
        <authorList>
            <person name="Gonzalez-Bertolin B."/>
            <person name="Monzon S."/>
            <person name="Zaballos A."/>
            <person name="Jimenez P."/>
            <person name="Dekumyoy P."/>
            <person name="Varona S."/>
            <person name="Cuesta I."/>
            <person name="Sumanam S."/>
            <person name="Adisakwattana P."/>
            <person name="Gasser R.B."/>
            <person name="Hernandez-Gonzalez A."/>
            <person name="Young N.D."/>
            <person name="Perteguer M.J."/>
        </authorList>
    </citation>
    <scope>NUCLEOTIDE SEQUENCE [LARGE SCALE GENOMIC DNA]</scope>
    <source>
        <strain evidence="1">AL3</strain>
        <tissue evidence="1">Liver</tissue>
    </source>
</reference>
<protein>
    <submittedName>
        <fullName evidence="1">Uncharacterized protein</fullName>
    </submittedName>
</protein>
<dbReference type="AlphaFoldDB" id="A0ABD6E3J9"/>
<proteinExistence type="predicted"/>
<organism evidence="1 2">
    <name type="scientific">Gnathostoma spinigerum</name>
    <dbReference type="NCBI Taxonomy" id="75299"/>
    <lineage>
        <taxon>Eukaryota</taxon>
        <taxon>Metazoa</taxon>
        <taxon>Ecdysozoa</taxon>
        <taxon>Nematoda</taxon>
        <taxon>Chromadorea</taxon>
        <taxon>Rhabditida</taxon>
        <taxon>Spirurina</taxon>
        <taxon>Gnathostomatomorpha</taxon>
        <taxon>Gnathostomatoidea</taxon>
        <taxon>Gnathostomatidae</taxon>
        <taxon>Gnathostoma</taxon>
    </lineage>
</organism>
<evidence type="ECO:0000313" key="2">
    <source>
        <dbReference type="Proteomes" id="UP001608902"/>
    </source>
</evidence>
<dbReference type="EMBL" id="JBGFUD010000030">
    <property type="protein sequence ID" value="MFH4973422.1"/>
    <property type="molecule type" value="Genomic_DNA"/>
</dbReference>
<comment type="caution">
    <text evidence="1">The sequence shown here is derived from an EMBL/GenBank/DDBJ whole genome shotgun (WGS) entry which is preliminary data.</text>
</comment>
<dbReference type="Proteomes" id="UP001608902">
    <property type="component" value="Unassembled WGS sequence"/>
</dbReference>